<dbReference type="STRING" id="45073.Lqui_0152"/>
<evidence type="ECO:0000256" key="1">
    <source>
        <dbReference type="SAM" id="Phobius"/>
    </source>
</evidence>
<evidence type="ECO:0000313" key="3">
    <source>
        <dbReference type="Proteomes" id="UP000054618"/>
    </source>
</evidence>
<keyword evidence="3" id="KW-1185">Reference proteome</keyword>
<feature type="transmembrane region" description="Helical" evidence="1">
    <location>
        <begin position="245"/>
        <end position="269"/>
    </location>
</feature>
<dbReference type="RefSeq" id="WP_133129126.1">
    <property type="nucleotide sequence ID" value="NZ_CAAAIK010000023.1"/>
</dbReference>
<protein>
    <submittedName>
        <fullName evidence="2">Uncharacterized protein</fullName>
    </submittedName>
</protein>
<proteinExistence type="predicted"/>
<dbReference type="OrthoDB" id="5652028at2"/>
<keyword evidence="1" id="KW-0812">Transmembrane</keyword>
<sequence length="347" mass="39998">MQIKLNVINNGSCAQIYVLCEPEEKPWLNFKAVKLWHNSTRANIVGMTSFPDNFDNDCYVSFVSKVSFESFCSRFAESEYGQSVYYQFLNHNCAHGAHFALQLAGIDVPLSSMQSMCFSSSIPLPGPVLTPLGLFYQTKKYKTELLQPTDSEPLKSIPFRFQLASNRLLFWAKTASSDKRNEVHALLSEISKRIEKRPWHAEHHIDTLVKIIDLLMHDTIENQATDFTKLASAFKERNRFLEEQFTYIGTSGLIWLKLFMFFHNIFYNFEQNCQFTRSLLMKTLIGTQNEWLILIPYFLLMSAAGAYDICHPPRSAETVLYRAIKNLTDAGQYTDADEQYNLPRLVN</sequence>
<reference evidence="2 3" key="1">
    <citation type="submission" date="2015-11" db="EMBL/GenBank/DDBJ databases">
        <title>Genomic analysis of 38 Legionella species identifies large and diverse effector repertoires.</title>
        <authorList>
            <person name="Burstein D."/>
            <person name="Amaro F."/>
            <person name="Zusman T."/>
            <person name="Lifshitz Z."/>
            <person name="Cohen O."/>
            <person name="Gilbert J.A."/>
            <person name="Pupko T."/>
            <person name="Shuman H.A."/>
            <person name="Segal G."/>
        </authorList>
    </citation>
    <scope>NUCLEOTIDE SEQUENCE [LARGE SCALE GENOMIC DNA]</scope>
    <source>
        <strain evidence="2 3">CDC#1442-AUS-E</strain>
    </source>
</reference>
<keyword evidence="1" id="KW-1133">Transmembrane helix</keyword>
<organism evidence="2 3">
    <name type="scientific">Legionella quinlivanii</name>
    <dbReference type="NCBI Taxonomy" id="45073"/>
    <lineage>
        <taxon>Bacteria</taxon>
        <taxon>Pseudomonadati</taxon>
        <taxon>Pseudomonadota</taxon>
        <taxon>Gammaproteobacteria</taxon>
        <taxon>Legionellales</taxon>
        <taxon>Legionellaceae</taxon>
        <taxon>Legionella</taxon>
    </lineage>
</organism>
<keyword evidence="1" id="KW-0472">Membrane</keyword>
<dbReference type="PATRIC" id="fig|45073.5.peg.161"/>
<dbReference type="Proteomes" id="UP000054618">
    <property type="component" value="Unassembled WGS sequence"/>
</dbReference>
<gene>
    <name evidence="2" type="ORF">Lqui_0152</name>
</gene>
<comment type="caution">
    <text evidence="2">The sequence shown here is derived from an EMBL/GenBank/DDBJ whole genome shotgun (WGS) entry which is preliminary data.</text>
</comment>
<name>A0A0W0Y6V4_9GAMM</name>
<evidence type="ECO:0000313" key="2">
    <source>
        <dbReference type="EMBL" id="KTD52586.1"/>
    </source>
</evidence>
<accession>A0A0W0Y6V4</accession>
<dbReference type="AlphaFoldDB" id="A0A0W0Y6V4"/>
<dbReference type="EMBL" id="LNYS01000003">
    <property type="protein sequence ID" value="KTD52586.1"/>
    <property type="molecule type" value="Genomic_DNA"/>
</dbReference>